<organism evidence="2 3">
    <name type="scientific">Zingiber officinale</name>
    <name type="common">Ginger</name>
    <name type="synonym">Amomum zingiber</name>
    <dbReference type="NCBI Taxonomy" id="94328"/>
    <lineage>
        <taxon>Eukaryota</taxon>
        <taxon>Viridiplantae</taxon>
        <taxon>Streptophyta</taxon>
        <taxon>Embryophyta</taxon>
        <taxon>Tracheophyta</taxon>
        <taxon>Spermatophyta</taxon>
        <taxon>Magnoliopsida</taxon>
        <taxon>Liliopsida</taxon>
        <taxon>Zingiberales</taxon>
        <taxon>Zingiberaceae</taxon>
        <taxon>Zingiber</taxon>
    </lineage>
</organism>
<comment type="caution">
    <text evidence="2">The sequence shown here is derived from an EMBL/GenBank/DDBJ whole genome shotgun (WGS) entry which is preliminary data.</text>
</comment>
<feature type="region of interest" description="Disordered" evidence="1">
    <location>
        <begin position="1"/>
        <end position="31"/>
    </location>
</feature>
<reference evidence="2 3" key="1">
    <citation type="submission" date="2020-08" db="EMBL/GenBank/DDBJ databases">
        <title>Plant Genome Project.</title>
        <authorList>
            <person name="Zhang R.-G."/>
        </authorList>
    </citation>
    <scope>NUCLEOTIDE SEQUENCE [LARGE SCALE GENOMIC DNA]</scope>
    <source>
        <tissue evidence="2">Rhizome</tissue>
    </source>
</reference>
<evidence type="ECO:0000313" key="3">
    <source>
        <dbReference type="Proteomes" id="UP000734854"/>
    </source>
</evidence>
<dbReference type="PANTHER" id="PTHR32166:SF121">
    <property type="entry name" value="DUF659 DOMAIN-CONTAINING PROTEIN"/>
    <property type="match status" value="1"/>
</dbReference>
<dbReference type="Proteomes" id="UP000734854">
    <property type="component" value="Unassembled WGS sequence"/>
</dbReference>
<proteinExistence type="predicted"/>
<keyword evidence="3" id="KW-1185">Reference proteome</keyword>
<sequence>MDGSSGTGSNANSSAGPFTSEESASQSHRQKTDIAWAYVSEDEFDGDEVQAIPIIHTKGITINEASAPSEKGKRKATTPDPGIHNFFKGGYDNSQPTIKAILQSKEKWHNCEIAIARWFYDACIPINVDIGQMNDVKAIVSLASSVTVFVYNHKYTLNWLRKTKGWKEIIRPGETRFVTTFIALKSLHDHKESLQALVTSGDYKKFLKIDIGKEVKQIVLDEKFWNNCLITMRIMGPLIRLFRVCDTDERPSLGYVYEGMYRAINGIKKLFKNKERFYKPYTDIINERWDRMLRKNLHVAAYYLNPAFQYDPTFSTHPEITNGFFDYIESKSWWKLFGCDAQNLQKFAIRILGQTAFSSGCEGNWSVFGHIHTKKGIDWSIRDLMILYMCIIICDCNIDDGDEAEPEDVNLDLFQRRSVLVDEDDWI</sequence>
<evidence type="ECO:0000313" key="2">
    <source>
        <dbReference type="EMBL" id="KAG6471095.1"/>
    </source>
</evidence>
<evidence type="ECO:0008006" key="4">
    <source>
        <dbReference type="Google" id="ProtNLM"/>
    </source>
</evidence>
<name>A0A8J5C2U5_ZINOF</name>
<dbReference type="SUPFAM" id="SSF53098">
    <property type="entry name" value="Ribonuclease H-like"/>
    <property type="match status" value="1"/>
</dbReference>
<feature type="compositionally biased region" description="Low complexity" evidence="1">
    <location>
        <begin position="1"/>
        <end position="16"/>
    </location>
</feature>
<dbReference type="AlphaFoldDB" id="A0A8J5C2U5"/>
<dbReference type="EMBL" id="JACMSC010000021">
    <property type="protein sequence ID" value="KAG6471095.1"/>
    <property type="molecule type" value="Genomic_DNA"/>
</dbReference>
<gene>
    <name evidence="2" type="ORF">ZIOFF_072192</name>
</gene>
<dbReference type="PANTHER" id="PTHR32166">
    <property type="entry name" value="OSJNBA0013A04.12 PROTEIN"/>
    <property type="match status" value="1"/>
</dbReference>
<accession>A0A8J5C2U5</accession>
<evidence type="ECO:0000256" key="1">
    <source>
        <dbReference type="SAM" id="MobiDB-lite"/>
    </source>
</evidence>
<dbReference type="InterPro" id="IPR012337">
    <property type="entry name" value="RNaseH-like_sf"/>
</dbReference>
<protein>
    <recommendedName>
        <fullName evidence="4">HAT C-terminal dimerisation domain-containing protein</fullName>
    </recommendedName>
</protein>